<keyword evidence="8" id="KW-0732">Signal</keyword>
<dbReference type="Gene3D" id="3.10.450.350">
    <property type="match status" value="2"/>
</dbReference>
<dbReference type="EC" id="3.4.24.-" evidence="11"/>
<evidence type="ECO:0000256" key="1">
    <source>
        <dbReference type="ARBA" id="ARBA00001947"/>
    </source>
</evidence>
<dbReference type="Pfam" id="PF01551">
    <property type="entry name" value="Peptidase_M23"/>
    <property type="match status" value="1"/>
</dbReference>
<organism evidence="11 12">
    <name type="scientific">Paeniroseomonas aquatica</name>
    <dbReference type="NCBI Taxonomy" id="373043"/>
    <lineage>
        <taxon>Bacteria</taxon>
        <taxon>Pseudomonadati</taxon>
        <taxon>Pseudomonadota</taxon>
        <taxon>Alphaproteobacteria</taxon>
        <taxon>Acetobacterales</taxon>
        <taxon>Acetobacteraceae</taxon>
        <taxon>Paeniroseomonas</taxon>
    </lineage>
</organism>
<evidence type="ECO:0000313" key="12">
    <source>
        <dbReference type="Proteomes" id="UP001529369"/>
    </source>
</evidence>
<evidence type="ECO:0000313" key="11">
    <source>
        <dbReference type="EMBL" id="MDN3566239.1"/>
    </source>
</evidence>
<name>A0ABT8A955_9PROT</name>
<accession>A0ABT8A955</accession>
<keyword evidence="5 11" id="KW-0378">Hydrolase</keyword>
<keyword evidence="4" id="KW-0479">Metal-binding</keyword>
<dbReference type="GO" id="GO:0016787">
    <property type="term" value="F:hydrolase activity"/>
    <property type="evidence" value="ECO:0007669"/>
    <property type="project" value="UniProtKB-KW"/>
</dbReference>
<evidence type="ECO:0000256" key="4">
    <source>
        <dbReference type="ARBA" id="ARBA00022723"/>
    </source>
</evidence>
<dbReference type="EMBL" id="JAUFPN010000167">
    <property type="protein sequence ID" value="MDN3566239.1"/>
    <property type="molecule type" value="Genomic_DNA"/>
</dbReference>
<comment type="subcellular location">
    <subcellularLocation>
        <location evidence="2">Cell envelope</location>
    </subcellularLocation>
</comment>
<evidence type="ECO:0000256" key="2">
    <source>
        <dbReference type="ARBA" id="ARBA00004196"/>
    </source>
</evidence>
<feature type="domain" description="Csd3-like second N-terminal" evidence="10">
    <location>
        <begin position="144"/>
        <end position="260"/>
    </location>
</feature>
<evidence type="ECO:0000256" key="5">
    <source>
        <dbReference type="ARBA" id="ARBA00022801"/>
    </source>
</evidence>
<dbReference type="InterPro" id="IPR011055">
    <property type="entry name" value="Dup_hybrid_motif"/>
</dbReference>
<keyword evidence="7" id="KW-0482">Metalloprotease</keyword>
<comment type="caution">
    <text evidence="11">The sequence shown here is derived from an EMBL/GenBank/DDBJ whole genome shotgun (WGS) entry which is preliminary data.</text>
</comment>
<dbReference type="RefSeq" id="WP_290318144.1">
    <property type="nucleotide sequence ID" value="NZ_JAUFPN010000167.1"/>
</dbReference>
<dbReference type="Pfam" id="PF19425">
    <property type="entry name" value="Csd3_N2"/>
    <property type="match status" value="1"/>
</dbReference>
<evidence type="ECO:0000259" key="9">
    <source>
        <dbReference type="Pfam" id="PF01551"/>
    </source>
</evidence>
<dbReference type="PANTHER" id="PTHR21666">
    <property type="entry name" value="PEPTIDASE-RELATED"/>
    <property type="match status" value="1"/>
</dbReference>
<comment type="cofactor">
    <cofactor evidence="1">
        <name>Zn(2+)</name>
        <dbReference type="ChEBI" id="CHEBI:29105"/>
    </cofactor>
</comment>
<reference evidence="12" key="1">
    <citation type="journal article" date="2019" name="Int. J. Syst. Evol. Microbiol.">
        <title>The Global Catalogue of Microorganisms (GCM) 10K type strain sequencing project: providing services to taxonomists for standard genome sequencing and annotation.</title>
        <authorList>
            <consortium name="The Broad Institute Genomics Platform"/>
            <consortium name="The Broad Institute Genome Sequencing Center for Infectious Disease"/>
            <person name="Wu L."/>
            <person name="Ma J."/>
        </authorList>
    </citation>
    <scope>NUCLEOTIDE SEQUENCE [LARGE SCALE GENOMIC DNA]</scope>
    <source>
        <strain evidence="12">CECT 7131</strain>
    </source>
</reference>
<evidence type="ECO:0000259" key="10">
    <source>
        <dbReference type="Pfam" id="PF19425"/>
    </source>
</evidence>
<dbReference type="PANTHER" id="PTHR21666:SF288">
    <property type="entry name" value="CELL DIVISION PROTEIN YTFB"/>
    <property type="match status" value="1"/>
</dbReference>
<keyword evidence="12" id="KW-1185">Reference proteome</keyword>
<dbReference type="Proteomes" id="UP001529369">
    <property type="component" value="Unassembled WGS sequence"/>
</dbReference>
<evidence type="ECO:0000256" key="8">
    <source>
        <dbReference type="SAM" id="SignalP"/>
    </source>
</evidence>
<dbReference type="InterPro" id="IPR045834">
    <property type="entry name" value="Csd3_N2"/>
</dbReference>
<sequence length="412" mass="44410">MLFRAAHPARWLLPAMLFAALPNTVFAQSEPEGPAPAQPAPLQSESVRVLVVRPGDTLTRLLAGAGVEAGQAKPAINALAPIFPPRSLQPGHEITVRQDPSRDDALLALILEPQPGRTVTVTRNGTGWQAVEEEAARHRHLVLARGEVSGSIFQDLSQAGLPQPLALGLVRMLGHAVDFQRELQPGDEFTVLFERFRDAEGGLLRDGEVLHAEFRLANRQLSLWRQETPNGAEWFDETGRSLRRNFLRTPLDGARVTSGFGQRRHPVLGFTRMHQGVDFAAPTGTPVLAAADGVVARIGFAGGYGRLITLQHPDGSETRYAHLSGFARGLAQGSRVAQGEVIGKVGSSGMATGPHLHYEIVDAGRLVDPSIARPAPTTQLAGADLESFQQTRTAILAQIAHLEPKQEVAWAE</sequence>
<dbReference type="SUPFAM" id="SSF51261">
    <property type="entry name" value="Duplicated hybrid motif"/>
    <property type="match status" value="1"/>
</dbReference>
<feature type="domain" description="M23ase beta-sheet core" evidence="9">
    <location>
        <begin position="272"/>
        <end position="369"/>
    </location>
</feature>
<dbReference type="InterPro" id="IPR016047">
    <property type="entry name" value="M23ase_b-sheet_dom"/>
</dbReference>
<dbReference type="InterPro" id="IPR050570">
    <property type="entry name" value="Cell_wall_metabolism_enzyme"/>
</dbReference>
<proteinExistence type="predicted"/>
<evidence type="ECO:0000256" key="3">
    <source>
        <dbReference type="ARBA" id="ARBA00022670"/>
    </source>
</evidence>
<evidence type="ECO:0000256" key="7">
    <source>
        <dbReference type="ARBA" id="ARBA00023049"/>
    </source>
</evidence>
<evidence type="ECO:0000256" key="6">
    <source>
        <dbReference type="ARBA" id="ARBA00022833"/>
    </source>
</evidence>
<keyword evidence="3" id="KW-0645">Protease</keyword>
<keyword evidence="6" id="KW-0862">Zinc</keyword>
<protein>
    <submittedName>
        <fullName evidence="11">M23 family metallopeptidase</fullName>
        <ecNumber evidence="11">3.4.24.-</ecNumber>
    </submittedName>
</protein>
<dbReference type="Gene3D" id="2.70.70.10">
    <property type="entry name" value="Glucose Permease (Domain IIA)"/>
    <property type="match status" value="1"/>
</dbReference>
<gene>
    <name evidence="11" type="ORF">QWZ14_17860</name>
</gene>
<feature type="chain" id="PRO_5045998405" evidence="8">
    <location>
        <begin position="28"/>
        <end position="412"/>
    </location>
</feature>
<feature type="signal peptide" evidence="8">
    <location>
        <begin position="1"/>
        <end position="27"/>
    </location>
</feature>
<dbReference type="CDD" id="cd12797">
    <property type="entry name" value="M23_peptidase"/>
    <property type="match status" value="1"/>
</dbReference>